<accession>A0ABP3UCK9</accession>
<evidence type="ECO:0000313" key="3">
    <source>
        <dbReference type="Proteomes" id="UP001501758"/>
    </source>
</evidence>
<keyword evidence="3" id="KW-1185">Reference proteome</keyword>
<gene>
    <name evidence="2" type="ORF">GCM10009430_34150</name>
</gene>
<organism evidence="2 3">
    <name type="scientific">Aquimarina litoralis</name>
    <dbReference type="NCBI Taxonomy" id="584605"/>
    <lineage>
        <taxon>Bacteria</taxon>
        <taxon>Pseudomonadati</taxon>
        <taxon>Bacteroidota</taxon>
        <taxon>Flavobacteriia</taxon>
        <taxon>Flavobacteriales</taxon>
        <taxon>Flavobacteriaceae</taxon>
        <taxon>Aquimarina</taxon>
    </lineage>
</organism>
<keyword evidence="1" id="KW-0472">Membrane</keyword>
<keyword evidence="1" id="KW-1133">Transmembrane helix</keyword>
<dbReference type="EMBL" id="BAAAGE010000003">
    <property type="protein sequence ID" value="GAA0726765.1"/>
    <property type="molecule type" value="Genomic_DNA"/>
</dbReference>
<feature type="transmembrane region" description="Helical" evidence="1">
    <location>
        <begin position="62"/>
        <end position="80"/>
    </location>
</feature>
<evidence type="ECO:0008006" key="4">
    <source>
        <dbReference type="Google" id="ProtNLM"/>
    </source>
</evidence>
<dbReference type="Proteomes" id="UP001501758">
    <property type="component" value="Unassembled WGS sequence"/>
</dbReference>
<comment type="caution">
    <text evidence="2">The sequence shown here is derived from an EMBL/GenBank/DDBJ whole genome shotgun (WGS) entry which is preliminary data.</text>
</comment>
<keyword evidence="1" id="KW-0812">Transmembrane</keyword>
<reference evidence="3" key="1">
    <citation type="journal article" date="2019" name="Int. J. Syst. Evol. Microbiol.">
        <title>The Global Catalogue of Microorganisms (GCM) 10K type strain sequencing project: providing services to taxonomists for standard genome sequencing and annotation.</title>
        <authorList>
            <consortium name="The Broad Institute Genomics Platform"/>
            <consortium name="The Broad Institute Genome Sequencing Center for Infectious Disease"/>
            <person name="Wu L."/>
            <person name="Ma J."/>
        </authorList>
    </citation>
    <scope>NUCLEOTIDE SEQUENCE [LARGE SCALE GENOMIC DNA]</scope>
    <source>
        <strain evidence="3">JCM 15974</strain>
    </source>
</reference>
<proteinExistence type="predicted"/>
<sequence>MEKNVQLQPEKIIDTISLLEKRIRDRFPNSGLEKVCHNFLHVALDSKQNIEWISKPNISLRIFAYLVILVGLGGLVYSITYINWEIENTTLGNIVSLSEAIFNDIILIGAAIFFLISLESKLKTKRALKALNELRGIAHVIDMHQLTKDPNLTDSNNTSTENSPKRTLTRFELQRYLDYCSEATALVGKVAALYSQSLPEETVVHAANEIEILTTGLSRKIWQKLIILNDSTPKKNKQA</sequence>
<evidence type="ECO:0000313" key="2">
    <source>
        <dbReference type="EMBL" id="GAA0726765.1"/>
    </source>
</evidence>
<protein>
    <recommendedName>
        <fullName evidence="4">SMODS and SLOG-associating 2TM effector domain-containing protein</fullName>
    </recommendedName>
</protein>
<name>A0ABP3UCK9_9FLAO</name>
<evidence type="ECO:0000256" key="1">
    <source>
        <dbReference type="SAM" id="Phobius"/>
    </source>
</evidence>
<dbReference type="RefSeq" id="WP_343913479.1">
    <property type="nucleotide sequence ID" value="NZ_BAAAGE010000003.1"/>
</dbReference>
<feature type="transmembrane region" description="Helical" evidence="1">
    <location>
        <begin position="100"/>
        <end position="118"/>
    </location>
</feature>